<evidence type="ECO:0000256" key="1">
    <source>
        <dbReference type="SAM" id="MobiDB-lite"/>
    </source>
</evidence>
<dbReference type="RefSeq" id="WP_057623477.1">
    <property type="nucleotide sequence ID" value="NZ_LKHV02000001.1"/>
</dbReference>
<sequence>MSHITKQNFLALIIAGISAGSTPRDIHSNILSKAEELGLETNTEGFENFVAELTDDYIVPLRNAVAGKLGLSKLNATLEMLFSSASIDEKELTQKLSSYAKNQNLPLDEALMNELIALQQFAHPTLLTEFFPAFLDFDLSSVEDTDRKKSNAIISLAKNFGLKINSSIAKDLLSLKDLFEKNEHFPVLKEIIKNLLSANISEVSLKAVLTEEARRMGYDFQESHINQLVQLKKDYALLLNGPEATPGKNIITTAMFASAMLYQFPGMVSHMLAFQTINTGLKKVIGAKWASWLPLTGLFASMIGYPLPHSTYINMLNNFIYGMIQEHPTAAFLVLVPASVLYYRFDDVRALYHKGKAFASDPLGFEAMFSDALGDAFSSFTSETSVSESAPQILVFPKKATITTSSTEDDSSITPELSQSMGTTRATKSALGI</sequence>
<reference evidence="2" key="1">
    <citation type="submission" date="2015-09" db="EMBL/GenBank/DDBJ databases">
        <title>Draft Genome Sequences of Two Novel Amoeba-resistant Intranuclear Bacteria, Candidatus Berkiella cookevillensis and Candidatus Berkiella aquae.</title>
        <authorList>
            <person name="Mehari Y.T."/>
            <person name="Arivett B.A."/>
            <person name="Farone A.L."/>
            <person name="Gunderson J.H."/>
            <person name="Farone M.B."/>
        </authorList>
    </citation>
    <scope>NUCLEOTIDE SEQUENCE [LARGE SCALE GENOMIC DNA]</scope>
    <source>
        <strain evidence="2">CC99</strain>
    </source>
</reference>
<feature type="region of interest" description="Disordered" evidence="1">
    <location>
        <begin position="405"/>
        <end position="433"/>
    </location>
</feature>
<accession>A0A0Q9YPJ1</accession>
<proteinExistence type="predicted"/>
<evidence type="ECO:0000313" key="2">
    <source>
        <dbReference type="EMBL" id="KRG19570.1"/>
    </source>
</evidence>
<reference evidence="3" key="3">
    <citation type="submission" date="2021-06" db="EMBL/GenBank/DDBJ databases">
        <title>Genomic Description and Analysis of Intracellular Bacteria, Candidatus Berkiella cookevillensis and Candidatus Berkiella aquae.</title>
        <authorList>
            <person name="Kidane D.T."/>
            <person name="Mehari Y.T."/>
            <person name="Rice F.C."/>
            <person name="Arivett B.A."/>
            <person name="Farone A.L."/>
            <person name="Berk S.G."/>
            <person name="Farone M.B."/>
        </authorList>
    </citation>
    <scope>NUCLEOTIDE SEQUENCE</scope>
    <source>
        <strain evidence="3">CC99</strain>
    </source>
</reference>
<dbReference type="STRING" id="437022.CC99x_00583"/>
<organism evidence="2">
    <name type="scientific">Candidatus Berkiella cookevillensis</name>
    <dbReference type="NCBI Taxonomy" id="437022"/>
    <lineage>
        <taxon>Bacteria</taxon>
        <taxon>Pseudomonadati</taxon>
        <taxon>Pseudomonadota</taxon>
        <taxon>Gammaproteobacteria</taxon>
        <taxon>Candidatus Berkiellales</taxon>
        <taxon>Candidatus Berkiellaceae</taxon>
        <taxon>Candidatus Berkiella</taxon>
    </lineage>
</organism>
<evidence type="ECO:0000313" key="3">
    <source>
        <dbReference type="EMBL" id="MCS5707567.1"/>
    </source>
</evidence>
<dbReference type="Proteomes" id="UP000051494">
    <property type="component" value="Unassembled WGS sequence"/>
</dbReference>
<evidence type="ECO:0000313" key="4">
    <source>
        <dbReference type="Proteomes" id="UP000051494"/>
    </source>
</evidence>
<comment type="caution">
    <text evidence="2">The sequence shown here is derived from an EMBL/GenBank/DDBJ whole genome shotgun (WGS) entry which is preliminary data.</text>
</comment>
<keyword evidence="4" id="KW-1185">Reference proteome</keyword>
<feature type="compositionally biased region" description="Polar residues" evidence="1">
    <location>
        <begin position="415"/>
        <end position="427"/>
    </location>
</feature>
<dbReference type="AlphaFoldDB" id="A0A0Q9YPJ1"/>
<dbReference type="EMBL" id="LKHV02000001">
    <property type="protein sequence ID" value="MCS5707567.1"/>
    <property type="molecule type" value="Genomic_DNA"/>
</dbReference>
<protein>
    <submittedName>
        <fullName evidence="2">Uncharacterized protein</fullName>
    </submittedName>
</protein>
<name>A0A0Q9YPJ1_9GAMM</name>
<reference evidence="3" key="2">
    <citation type="journal article" date="2016" name="Genome Announc.">
        <title>Draft Genome Sequences of Two Novel Amoeba-Resistant Intranuclear Bacteria, 'Candidatus Berkiella cookevillensis' and 'Candidatus Berkiella aquae'.</title>
        <authorList>
            <person name="Mehari Y.T."/>
            <person name="Arivett B.A."/>
            <person name="Farone A.L."/>
            <person name="Gunderson J.H."/>
            <person name="Farone M.B."/>
        </authorList>
    </citation>
    <scope>NUCLEOTIDE SEQUENCE</scope>
    <source>
        <strain evidence="3">CC99</strain>
    </source>
</reference>
<dbReference type="EMBL" id="LKHV01000002">
    <property type="protein sequence ID" value="KRG19570.1"/>
    <property type="molecule type" value="Genomic_DNA"/>
</dbReference>
<gene>
    <name evidence="3" type="ORF">CC99x_001475</name>
    <name evidence="2" type="ORF">CC99x_00583</name>
</gene>